<evidence type="ECO:0000313" key="13">
    <source>
        <dbReference type="EMBL" id="OAT80241.1"/>
    </source>
</evidence>
<evidence type="ECO:0000256" key="8">
    <source>
        <dbReference type="ARBA" id="ARBA00022801"/>
    </source>
</evidence>
<keyword evidence="9" id="KW-0408">Iron</keyword>
<organism evidence="13 14">
    <name type="scientific">Desulfotomaculum copahuensis</name>
    <dbReference type="NCBI Taxonomy" id="1838280"/>
    <lineage>
        <taxon>Bacteria</taxon>
        <taxon>Bacillati</taxon>
        <taxon>Bacillota</taxon>
        <taxon>Clostridia</taxon>
        <taxon>Eubacteriales</taxon>
        <taxon>Desulfotomaculaceae</taxon>
        <taxon>Desulfotomaculum</taxon>
    </lineage>
</organism>
<sequence length="191" mass="21165">MSALEEKVKTCRRCGLRAGCRGVVFGEGNPAARLVFCGEGPGADEDRLGRPFVGRAGQLLDKMLAACGFQRFEHVYILNAVKCRPPGNRIPTDEERAACRLNLDAQLRLLKPVIMVLLGATALQAVLDPKGRITKDRGRWVERNGVLIMPTYHPAALLRNPNLKRDTWADLKQVVVKYRELVDPGHCSPHC</sequence>
<comment type="catalytic activity">
    <reaction evidence="1">
        <text>Hydrolyzes single-stranded DNA or mismatched double-stranded DNA and polynucleotides, releasing free uracil.</text>
        <dbReference type="EC" id="3.2.2.27"/>
    </reaction>
</comment>
<keyword evidence="8" id="KW-0378">Hydrolase</keyword>
<dbReference type="SUPFAM" id="SSF52141">
    <property type="entry name" value="Uracil-DNA glycosylase-like"/>
    <property type="match status" value="1"/>
</dbReference>
<comment type="similarity">
    <text evidence="2">Belongs to the uracil-DNA glycosylase (UDG) superfamily. Type 4 (UDGa) family.</text>
</comment>
<dbReference type="OrthoDB" id="5290748at2"/>
<reference evidence="13 14" key="1">
    <citation type="submission" date="2016-04" db="EMBL/GenBank/DDBJ databases">
        <authorList>
            <person name="Evans L.H."/>
            <person name="Alamgir A."/>
            <person name="Owens N."/>
            <person name="Weber N.D."/>
            <person name="Virtaneva K."/>
            <person name="Barbian K."/>
            <person name="Babar A."/>
            <person name="Rosenke K."/>
        </authorList>
    </citation>
    <scope>NUCLEOTIDE SEQUENCE [LARGE SCALE GENOMIC DNA]</scope>
    <source>
        <strain evidence="13 14">LMa1</strain>
    </source>
</reference>
<evidence type="ECO:0000256" key="5">
    <source>
        <dbReference type="ARBA" id="ARBA00022485"/>
    </source>
</evidence>
<proteinExistence type="inferred from homology"/>
<dbReference type="EMBL" id="LYVF01000184">
    <property type="protein sequence ID" value="OAT80241.1"/>
    <property type="molecule type" value="Genomic_DNA"/>
</dbReference>
<evidence type="ECO:0000256" key="6">
    <source>
        <dbReference type="ARBA" id="ARBA00022723"/>
    </source>
</evidence>
<dbReference type="GO" id="GO:0046872">
    <property type="term" value="F:metal ion binding"/>
    <property type="evidence" value="ECO:0007669"/>
    <property type="project" value="UniProtKB-KW"/>
</dbReference>
<evidence type="ECO:0000256" key="9">
    <source>
        <dbReference type="ARBA" id="ARBA00023004"/>
    </source>
</evidence>
<accession>A0A1B7LC16</accession>
<evidence type="ECO:0000256" key="11">
    <source>
        <dbReference type="ARBA" id="ARBA00023204"/>
    </source>
</evidence>
<dbReference type="GO" id="GO:0051539">
    <property type="term" value="F:4 iron, 4 sulfur cluster binding"/>
    <property type="evidence" value="ECO:0007669"/>
    <property type="project" value="UniProtKB-KW"/>
</dbReference>
<protein>
    <recommendedName>
        <fullName evidence="4">Type-4 uracil-DNA glycosylase</fullName>
        <ecNumber evidence="3">3.2.2.27</ecNumber>
    </recommendedName>
</protein>
<evidence type="ECO:0000256" key="1">
    <source>
        <dbReference type="ARBA" id="ARBA00001400"/>
    </source>
</evidence>
<evidence type="ECO:0000256" key="2">
    <source>
        <dbReference type="ARBA" id="ARBA00006521"/>
    </source>
</evidence>
<evidence type="ECO:0000256" key="4">
    <source>
        <dbReference type="ARBA" id="ARBA00019403"/>
    </source>
</evidence>
<dbReference type="PANTHER" id="PTHR33693">
    <property type="entry name" value="TYPE-5 URACIL-DNA GLYCOSYLASE"/>
    <property type="match status" value="1"/>
</dbReference>
<dbReference type="Gene3D" id="3.40.470.10">
    <property type="entry name" value="Uracil-DNA glycosylase-like domain"/>
    <property type="match status" value="1"/>
</dbReference>
<comment type="caution">
    <text evidence="13">The sequence shown here is derived from an EMBL/GenBank/DDBJ whole genome shotgun (WGS) entry which is preliminary data.</text>
</comment>
<evidence type="ECO:0000259" key="12">
    <source>
        <dbReference type="SMART" id="SM00986"/>
    </source>
</evidence>
<keyword evidence="14" id="KW-1185">Reference proteome</keyword>
<dbReference type="NCBIfam" id="TIGR00758">
    <property type="entry name" value="UDG_fam4"/>
    <property type="match status" value="1"/>
</dbReference>
<dbReference type="PANTHER" id="PTHR33693:SF1">
    <property type="entry name" value="TYPE-4 URACIL-DNA GLYCOSYLASE"/>
    <property type="match status" value="1"/>
</dbReference>
<dbReference type="EC" id="3.2.2.27" evidence="3"/>
<dbReference type="InterPro" id="IPR005122">
    <property type="entry name" value="Uracil-DNA_glycosylase-like"/>
</dbReference>
<keyword evidence="10" id="KW-0411">Iron-sulfur</keyword>
<gene>
    <name evidence="13" type="ORF">A6M21_00945</name>
</gene>
<dbReference type="SMART" id="SM00986">
    <property type="entry name" value="UDG"/>
    <property type="match status" value="1"/>
</dbReference>
<keyword evidence="5" id="KW-0004">4Fe-4S</keyword>
<evidence type="ECO:0000256" key="10">
    <source>
        <dbReference type="ARBA" id="ARBA00023014"/>
    </source>
</evidence>
<evidence type="ECO:0000313" key="14">
    <source>
        <dbReference type="Proteomes" id="UP000078532"/>
    </source>
</evidence>
<feature type="domain" description="Uracil-DNA glycosylase-like" evidence="12">
    <location>
        <begin position="25"/>
        <end position="172"/>
    </location>
</feature>
<dbReference type="GO" id="GO:0004844">
    <property type="term" value="F:uracil DNA N-glycosylase activity"/>
    <property type="evidence" value="ECO:0007669"/>
    <property type="project" value="UniProtKB-EC"/>
</dbReference>
<keyword evidence="11" id="KW-0234">DNA repair</keyword>
<dbReference type="CDD" id="cd10030">
    <property type="entry name" value="UDG-F4_TTUDGA_SPO1dp_like"/>
    <property type="match status" value="1"/>
</dbReference>
<dbReference type="InterPro" id="IPR005273">
    <property type="entry name" value="Ura-DNA_glyco_family4"/>
</dbReference>
<evidence type="ECO:0000256" key="7">
    <source>
        <dbReference type="ARBA" id="ARBA00022763"/>
    </source>
</evidence>
<keyword evidence="6" id="KW-0479">Metal-binding</keyword>
<dbReference type="Pfam" id="PF03167">
    <property type="entry name" value="UDG"/>
    <property type="match status" value="1"/>
</dbReference>
<dbReference type="GO" id="GO:0006281">
    <property type="term" value="P:DNA repair"/>
    <property type="evidence" value="ECO:0007669"/>
    <property type="project" value="UniProtKB-KW"/>
</dbReference>
<dbReference type="Proteomes" id="UP000078532">
    <property type="component" value="Unassembled WGS sequence"/>
</dbReference>
<dbReference type="InterPro" id="IPR051536">
    <property type="entry name" value="UDG_Type-4/5"/>
</dbReference>
<name>A0A1B7LC16_9FIRM</name>
<dbReference type="InterPro" id="IPR036895">
    <property type="entry name" value="Uracil-DNA_glycosylase-like_sf"/>
</dbReference>
<dbReference type="SMART" id="SM00987">
    <property type="entry name" value="UreE_C"/>
    <property type="match status" value="1"/>
</dbReference>
<dbReference type="AlphaFoldDB" id="A0A1B7LC16"/>
<dbReference type="STRING" id="1838280.A6M21_00945"/>
<keyword evidence="7" id="KW-0227">DNA damage</keyword>
<evidence type="ECO:0000256" key="3">
    <source>
        <dbReference type="ARBA" id="ARBA00012030"/>
    </source>
</evidence>